<comment type="similarity">
    <text evidence="6">Belongs to the inorganic phosphate transporter (PiT) (TC 2.A.20) family.</text>
</comment>
<evidence type="ECO:0000313" key="7">
    <source>
        <dbReference type="EMBL" id="MBO8415636.1"/>
    </source>
</evidence>
<feature type="transmembrane region" description="Helical" evidence="6">
    <location>
        <begin position="67"/>
        <end position="86"/>
    </location>
</feature>
<dbReference type="InterPro" id="IPR001204">
    <property type="entry name" value="Phos_transporter"/>
</dbReference>
<feature type="transmembrane region" description="Helical" evidence="6">
    <location>
        <begin position="210"/>
        <end position="232"/>
    </location>
</feature>
<dbReference type="GO" id="GO:0016020">
    <property type="term" value="C:membrane"/>
    <property type="evidence" value="ECO:0007669"/>
    <property type="project" value="UniProtKB-SubCell"/>
</dbReference>
<dbReference type="Proteomes" id="UP000823631">
    <property type="component" value="Unassembled WGS sequence"/>
</dbReference>
<evidence type="ECO:0000256" key="3">
    <source>
        <dbReference type="ARBA" id="ARBA00022692"/>
    </source>
</evidence>
<name>A0A9D9DDX3_9GAMM</name>
<dbReference type="GO" id="GO:0005315">
    <property type="term" value="F:phosphate transmembrane transporter activity"/>
    <property type="evidence" value="ECO:0007669"/>
    <property type="project" value="InterPro"/>
</dbReference>
<feature type="transmembrane region" description="Helical" evidence="6">
    <location>
        <begin position="184"/>
        <end position="203"/>
    </location>
</feature>
<protein>
    <recommendedName>
        <fullName evidence="6">Phosphate transporter</fullName>
    </recommendedName>
</protein>
<dbReference type="EMBL" id="JADINH010000097">
    <property type="protein sequence ID" value="MBO8415636.1"/>
    <property type="molecule type" value="Genomic_DNA"/>
</dbReference>
<feature type="transmembrane region" description="Helical" evidence="6">
    <location>
        <begin position="443"/>
        <end position="462"/>
    </location>
</feature>
<feature type="transmembrane region" description="Helical" evidence="6">
    <location>
        <begin position="106"/>
        <end position="132"/>
    </location>
</feature>
<keyword evidence="5 6" id="KW-0472">Membrane</keyword>
<dbReference type="PANTHER" id="PTHR11101:SF16">
    <property type="entry name" value="PHOSPHATE TRANSPORTER"/>
    <property type="match status" value="1"/>
</dbReference>
<organism evidence="7 8">
    <name type="scientific">Candidatus Avisuccinivibrio stercorigallinarum</name>
    <dbReference type="NCBI Taxonomy" id="2840704"/>
    <lineage>
        <taxon>Bacteria</taxon>
        <taxon>Pseudomonadati</taxon>
        <taxon>Pseudomonadota</taxon>
        <taxon>Gammaproteobacteria</taxon>
        <taxon>Aeromonadales</taxon>
        <taxon>Succinivibrionaceae</taxon>
        <taxon>Succinivibrionaceae incertae sedis</taxon>
        <taxon>Candidatus Avisuccinivibrio</taxon>
    </lineage>
</organism>
<evidence type="ECO:0000256" key="1">
    <source>
        <dbReference type="ARBA" id="ARBA00004141"/>
    </source>
</evidence>
<reference evidence="7" key="1">
    <citation type="submission" date="2020-10" db="EMBL/GenBank/DDBJ databases">
        <authorList>
            <person name="Gilroy R."/>
        </authorList>
    </citation>
    <scope>NUCLEOTIDE SEQUENCE</scope>
    <source>
        <strain evidence="7">17213</strain>
    </source>
</reference>
<dbReference type="Pfam" id="PF01384">
    <property type="entry name" value="PHO4"/>
    <property type="match status" value="1"/>
</dbReference>
<sequence>MTVASLGVLFGATFSSGMMEVARSGVFHPEMFTFQEVIIIFFGVMITDVLLLNAFNSLGLPTSTTVSIIFELLGAATCAAVFKLYHGGQSFSEIFEYIKSDRSLTIVSAILISVAVAFFSGMVVQFVCRLLFTFRIDKSVKYLGGIFTGFSLTAIIYFLIMKGAKGASFMKPEYIAFIEENTSTLLLGLFVGLSIFAQLLVFIRFNVFKIIILGGTFALAFSFAGNDLVNFIGVPLAALESFQTWLGSGAPADVLMMSSLNDNTHTPTFYLAIAGLIMVVTLWTSRKARRVIQTSINLSSSTRGEHEQFGATVPGRLVTRLGLSISRTVVHMTPRPILAFFAMRYRPVPIKKGEVPLPFDYVRASISLVIASILIASATSLKLPLSTTYVTFMVAMGTSFADGAWDRESAVFRISGVITVIAGWFLTGLSAFTAAFIVTLIFFGFGIPSMFILMVISVFVIYKSNFAKQKTSETVASVIDARGDNTKILAAVSAAVPQFLDRNIECLERALDAFFSDNEFKLRKARNKASNVLDQISRERAEYYTLALEKNSDQEAAGTIDAKHFFYLTFSNMREASKSMRYCIDQAVSHVANRHTIFGDGLQDSLYELLRRLKTMSDDMHQIAVNPVRDHVEAFIKHGKKLNRDVDKFQIELVDRIGSTHVSMHSSEMYLTFLQAIRDTANRYVAVAMLERALSQLVHGNKIDTAVDQAQMQTQVVPAAIATDTSSVIEANEAATEPPKA</sequence>
<evidence type="ECO:0000256" key="2">
    <source>
        <dbReference type="ARBA" id="ARBA00022448"/>
    </source>
</evidence>
<gene>
    <name evidence="7" type="ORF">IAB19_04560</name>
</gene>
<evidence type="ECO:0000256" key="6">
    <source>
        <dbReference type="RuleBase" id="RU363058"/>
    </source>
</evidence>
<dbReference type="GO" id="GO:0035435">
    <property type="term" value="P:phosphate ion transmembrane transport"/>
    <property type="evidence" value="ECO:0007669"/>
    <property type="project" value="TreeGrafter"/>
</dbReference>
<keyword evidence="2 6" id="KW-0813">Transport</keyword>
<feature type="transmembrane region" description="Helical" evidence="6">
    <location>
        <begin position="417"/>
        <end position="437"/>
    </location>
</feature>
<reference evidence="7" key="2">
    <citation type="journal article" date="2021" name="PeerJ">
        <title>Extensive microbial diversity within the chicken gut microbiome revealed by metagenomics and culture.</title>
        <authorList>
            <person name="Gilroy R."/>
            <person name="Ravi A."/>
            <person name="Getino M."/>
            <person name="Pursley I."/>
            <person name="Horton D.L."/>
            <person name="Alikhan N.F."/>
            <person name="Baker D."/>
            <person name="Gharbi K."/>
            <person name="Hall N."/>
            <person name="Watson M."/>
            <person name="Adriaenssens E.M."/>
            <person name="Foster-Nyarko E."/>
            <person name="Jarju S."/>
            <person name="Secka A."/>
            <person name="Antonio M."/>
            <person name="Oren A."/>
            <person name="Chaudhuri R.R."/>
            <person name="La Ragione R."/>
            <person name="Hildebrand F."/>
            <person name="Pallen M.J."/>
        </authorList>
    </citation>
    <scope>NUCLEOTIDE SEQUENCE</scope>
    <source>
        <strain evidence="7">17213</strain>
    </source>
</reference>
<feature type="transmembrane region" description="Helical" evidence="6">
    <location>
        <begin position="34"/>
        <end position="55"/>
    </location>
</feature>
<feature type="transmembrane region" description="Helical" evidence="6">
    <location>
        <begin position="144"/>
        <end position="164"/>
    </location>
</feature>
<evidence type="ECO:0000256" key="5">
    <source>
        <dbReference type="ARBA" id="ARBA00023136"/>
    </source>
</evidence>
<accession>A0A9D9DDX3</accession>
<dbReference type="PANTHER" id="PTHR11101">
    <property type="entry name" value="PHOSPHATE TRANSPORTER"/>
    <property type="match status" value="1"/>
</dbReference>
<keyword evidence="6" id="KW-0592">Phosphate transport</keyword>
<comment type="caution">
    <text evidence="7">The sequence shown here is derived from an EMBL/GenBank/DDBJ whole genome shotgun (WGS) entry which is preliminary data.</text>
</comment>
<feature type="transmembrane region" description="Helical" evidence="6">
    <location>
        <begin position="361"/>
        <end position="381"/>
    </location>
</feature>
<evidence type="ECO:0000313" key="8">
    <source>
        <dbReference type="Proteomes" id="UP000823631"/>
    </source>
</evidence>
<keyword evidence="3 6" id="KW-0812">Transmembrane</keyword>
<evidence type="ECO:0000256" key="4">
    <source>
        <dbReference type="ARBA" id="ARBA00022989"/>
    </source>
</evidence>
<feature type="transmembrane region" description="Helical" evidence="6">
    <location>
        <begin position="267"/>
        <end position="285"/>
    </location>
</feature>
<dbReference type="AlphaFoldDB" id="A0A9D9DDX3"/>
<proteinExistence type="inferred from homology"/>
<comment type="subcellular location">
    <subcellularLocation>
        <location evidence="1 6">Membrane</location>
        <topology evidence="1 6">Multi-pass membrane protein</topology>
    </subcellularLocation>
</comment>
<keyword evidence="4 6" id="KW-1133">Transmembrane helix</keyword>